<feature type="domain" description="TsaA-like" evidence="3">
    <location>
        <begin position="7"/>
        <end position="146"/>
    </location>
</feature>
<proteinExistence type="inferred from homology"/>
<keyword evidence="5" id="KW-1185">Reference proteome</keyword>
<dbReference type="NCBIfam" id="TIGR00104">
    <property type="entry name" value="tRNA_TsaA"/>
    <property type="match status" value="1"/>
</dbReference>
<dbReference type="Gene3D" id="3.30.2310.10">
    <property type="entry name" value="YaeB-like"/>
    <property type="match status" value="1"/>
</dbReference>
<name>A0AAX1FA13_9NEIS</name>
<evidence type="ECO:0000313" key="4">
    <source>
        <dbReference type="EMBL" id="QED92820.1"/>
    </source>
</evidence>
<dbReference type="AlphaFoldDB" id="A0AAX1FA13"/>
<dbReference type="InterPro" id="IPR036414">
    <property type="entry name" value="YaeB_N_sf"/>
</dbReference>
<evidence type="ECO:0000256" key="2">
    <source>
        <dbReference type="ARBA" id="ARBA00033753"/>
    </source>
</evidence>
<evidence type="ECO:0000259" key="3">
    <source>
        <dbReference type="PROSITE" id="PS51668"/>
    </source>
</evidence>
<dbReference type="Gene3D" id="2.40.30.70">
    <property type="entry name" value="YaeB-like"/>
    <property type="match status" value="1"/>
</dbReference>
<dbReference type="InterPro" id="IPR023370">
    <property type="entry name" value="TrmO-like_N"/>
</dbReference>
<accession>A0AAX1FA13</accession>
<dbReference type="PANTHER" id="PTHR12818">
    <property type="entry name" value="TRNA (ADENINE(37)-N6)-METHYLTRANSFERASE"/>
    <property type="match status" value="1"/>
</dbReference>
<dbReference type="KEGG" id="eex:EZJ17_09555"/>
<dbReference type="InterPro" id="IPR041369">
    <property type="entry name" value="TrmO_C"/>
</dbReference>
<dbReference type="CDD" id="cd09281">
    <property type="entry name" value="UPF0066"/>
    <property type="match status" value="1"/>
</dbReference>
<evidence type="ECO:0000256" key="1">
    <source>
        <dbReference type="ARBA" id="ARBA00022691"/>
    </source>
</evidence>
<gene>
    <name evidence="4" type="primary">tsaA</name>
    <name evidence="4" type="ORF">EZJ17_09555</name>
</gene>
<keyword evidence="1" id="KW-0949">S-adenosyl-L-methionine</keyword>
<dbReference type="PROSITE" id="PS01318">
    <property type="entry name" value="TSAA_1"/>
    <property type="match status" value="1"/>
</dbReference>
<protein>
    <submittedName>
        <fullName evidence="4">tRNA (N6-threonylcarbamoyladenosine(37)-N6)-methyltransferase TrmO</fullName>
    </submittedName>
</protein>
<comment type="similarity">
    <text evidence="2">Belongs to the tRNA methyltransferase O family.</text>
</comment>
<evidence type="ECO:0000313" key="5">
    <source>
        <dbReference type="Proteomes" id="UP000326695"/>
    </source>
</evidence>
<dbReference type="EMBL" id="CP038018">
    <property type="protein sequence ID" value="QED92820.1"/>
    <property type="molecule type" value="Genomic_DNA"/>
</dbReference>
<dbReference type="PANTHER" id="PTHR12818:SF0">
    <property type="entry name" value="TRNA (ADENINE(37)-N6)-METHYLTRANSFERASE"/>
    <property type="match status" value="1"/>
</dbReference>
<sequence length="231" mass="25312">MPATHILQAIAYVRSPYKQKFGVPRQPGLVPSAQVYIELLPEFPADCVRGLGSFSHIWVQFVFHGVAGAGWQPLVRPPRLGGNRKMGVFATRSPFRPNPLGLSLLKLERIETDGGVRLWCGGADLLDGTPVLDIKPYLPFVEAQPDAASGFATVPPVPLEVAWLDEETAATLPSTIRLLLEQSIAQDPRPAYQDTPQRVYKMAVEDWEVAFRIENGTALIEAVMEAEGKAT</sequence>
<dbReference type="Proteomes" id="UP000326695">
    <property type="component" value="Chromosome"/>
</dbReference>
<dbReference type="InterPro" id="IPR023368">
    <property type="entry name" value="UPF0066_cons_site"/>
</dbReference>
<dbReference type="InterPro" id="IPR036413">
    <property type="entry name" value="YaeB-like_sf"/>
</dbReference>
<dbReference type="RefSeq" id="WP_067440278.1">
    <property type="nucleotide sequence ID" value="NZ_CP038018.1"/>
</dbReference>
<dbReference type="PROSITE" id="PS51668">
    <property type="entry name" value="TSAA_2"/>
    <property type="match status" value="1"/>
</dbReference>
<dbReference type="Pfam" id="PF01980">
    <property type="entry name" value="TrmO_N"/>
    <property type="match status" value="1"/>
</dbReference>
<dbReference type="InterPro" id="IPR040372">
    <property type="entry name" value="YaeB-like"/>
</dbReference>
<organism evidence="4 5">
    <name type="scientific">Eikenella exigua</name>
    <dbReference type="NCBI Taxonomy" id="2528037"/>
    <lineage>
        <taxon>Bacteria</taxon>
        <taxon>Pseudomonadati</taxon>
        <taxon>Pseudomonadota</taxon>
        <taxon>Betaproteobacteria</taxon>
        <taxon>Neisseriales</taxon>
        <taxon>Neisseriaceae</taxon>
        <taxon>Eikenella</taxon>
    </lineage>
</organism>
<dbReference type="Pfam" id="PF18389">
    <property type="entry name" value="TrmO_C"/>
    <property type="match status" value="1"/>
</dbReference>
<reference evidence="5" key="1">
    <citation type="journal article" date="2019" name="J. Anim. Genet.">
        <title>Description and whole genome sequencing of Eikenella exigua sp. nov., isolated from brain abscess and blood.</title>
        <authorList>
            <person name="Stormo K.A."/>
            <person name="Nygaard R.M."/>
            <person name="Bruvold T.S."/>
            <person name="Dimmen G."/>
            <person name="Lindemann P.C."/>
            <person name="Jordal S."/>
            <person name="Kommedal O."/>
        </authorList>
    </citation>
    <scope>NUCLEOTIDE SEQUENCE [LARGE SCALE GENOMIC DNA]</scope>
    <source>
        <strain evidence="5">PXX</strain>
    </source>
</reference>
<dbReference type="SUPFAM" id="SSF118196">
    <property type="entry name" value="YaeB-like"/>
    <property type="match status" value="1"/>
</dbReference>